<comment type="caution">
    <text evidence="1">The sequence shown here is derived from an EMBL/GenBank/DDBJ whole genome shotgun (WGS) entry which is preliminary data.</text>
</comment>
<dbReference type="Proteomes" id="UP001055072">
    <property type="component" value="Unassembled WGS sequence"/>
</dbReference>
<sequence length="203" mass="22866">MLMMYITNGGAHSALVHGMHPETKQGFRVGQILKYTPQNNSDMVPVEHPRVLRAHIDFIRVAVLRIDVYILLSNNLNISEYHGLVAIQVEGFHISNICEAVQHLSNCGCLGRRAGVLRCSVRIERTMRRCFVPIDASLPLHLNLQLRRSKARGGKEQILFPTTCVLEGRVIRIHRLPHKEGCRASTSNGLWQCSERTGAQLSR</sequence>
<gene>
    <name evidence="1" type="ORF">BDY19DRAFT_616806</name>
</gene>
<proteinExistence type="predicted"/>
<evidence type="ECO:0000313" key="2">
    <source>
        <dbReference type="Proteomes" id="UP001055072"/>
    </source>
</evidence>
<name>A0ACB8TP09_9APHY</name>
<accession>A0ACB8TP09</accession>
<reference evidence="1" key="1">
    <citation type="journal article" date="2021" name="Environ. Microbiol.">
        <title>Gene family expansions and transcriptome signatures uncover fungal adaptations to wood decay.</title>
        <authorList>
            <person name="Hage H."/>
            <person name="Miyauchi S."/>
            <person name="Viragh M."/>
            <person name="Drula E."/>
            <person name="Min B."/>
            <person name="Chaduli D."/>
            <person name="Navarro D."/>
            <person name="Favel A."/>
            <person name="Norest M."/>
            <person name="Lesage-Meessen L."/>
            <person name="Balint B."/>
            <person name="Merenyi Z."/>
            <person name="de Eugenio L."/>
            <person name="Morin E."/>
            <person name="Martinez A.T."/>
            <person name="Baldrian P."/>
            <person name="Stursova M."/>
            <person name="Martinez M.J."/>
            <person name="Novotny C."/>
            <person name="Magnuson J.K."/>
            <person name="Spatafora J.W."/>
            <person name="Maurice S."/>
            <person name="Pangilinan J."/>
            <person name="Andreopoulos W."/>
            <person name="LaButti K."/>
            <person name="Hundley H."/>
            <person name="Na H."/>
            <person name="Kuo A."/>
            <person name="Barry K."/>
            <person name="Lipzen A."/>
            <person name="Henrissat B."/>
            <person name="Riley R."/>
            <person name="Ahrendt S."/>
            <person name="Nagy L.G."/>
            <person name="Grigoriev I.V."/>
            <person name="Martin F."/>
            <person name="Rosso M.N."/>
        </authorList>
    </citation>
    <scope>NUCLEOTIDE SEQUENCE</scope>
    <source>
        <strain evidence="1">CBS 384.51</strain>
    </source>
</reference>
<dbReference type="EMBL" id="MU274955">
    <property type="protein sequence ID" value="KAI0083704.1"/>
    <property type="molecule type" value="Genomic_DNA"/>
</dbReference>
<keyword evidence="2" id="KW-1185">Reference proteome</keyword>
<protein>
    <submittedName>
        <fullName evidence="1">Uncharacterized protein</fullName>
    </submittedName>
</protein>
<evidence type="ECO:0000313" key="1">
    <source>
        <dbReference type="EMBL" id="KAI0083704.1"/>
    </source>
</evidence>
<organism evidence="1 2">
    <name type="scientific">Irpex rosettiformis</name>
    <dbReference type="NCBI Taxonomy" id="378272"/>
    <lineage>
        <taxon>Eukaryota</taxon>
        <taxon>Fungi</taxon>
        <taxon>Dikarya</taxon>
        <taxon>Basidiomycota</taxon>
        <taxon>Agaricomycotina</taxon>
        <taxon>Agaricomycetes</taxon>
        <taxon>Polyporales</taxon>
        <taxon>Irpicaceae</taxon>
        <taxon>Irpex</taxon>
    </lineage>
</organism>